<keyword evidence="4" id="KW-1185">Reference proteome</keyword>
<dbReference type="Pfam" id="PF00059">
    <property type="entry name" value="Lectin_C"/>
    <property type="match status" value="1"/>
</dbReference>
<dbReference type="InterPro" id="IPR016187">
    <property type="entry name" value="CTDL_fold"/>
</dbReference>
<evidence type="ECO:0000313" key="3">
    <source>
        <dbReference type="Ensembl" id="ENSNMLP00000005817.1"/>
    </source>
</evidence>
<organism evidence="3 4">
    <name type="scientific">Neogobius melanostomus</name>
    <name type="common">round goby</name>
    <dbReference type="NCBI Taxonomy" id="47308"/>
    <lineage>
        <taxon>Eukaryota</taxon>
        <taxon>Metazoa</taxon>
        <taxon>Chordata</taxon>
        <taxon>Craniata</taxon>
        <taxon>Vertebrata</taxon>
        <taxon>Euteleostomi</taxon>
        <taxon>Actinopterygii</taxon>
        <taxon>Neopterygii</taxon>
        <taxon>Teleostei</taxon>
        <taxon>Neoteleostei</taxon>
        <taxon>Acanthomorphata</taxon>
        <taxon>Gobiaria</taxon>
        <taxon>Gobiiformes</taxon>
        <taxon>Gobioidei</taxon>
        <taxon>Gobiidae</taxon>
        <taxon>Benthophilinae</taxon>
        <taxon>Neogobiini</taxon>
        <taxon>Neogobius</taxon>
    </lineage>
</organism>
<dbReference type="Proteomes" id="UP000694523">
    <property type="component" value="Unplaced"/>
</dbReference>
<sequence length="129" mass="14842">MKLPLRNVDEYFCWSSVKRCEGSGYKPHQWYNHGGRSYIYVQTANSWAGAHVSSIDKCCINSLTWIGYSDAQESSWFWINGKETSFTNWCSGEPNNNGNENCALINWTSQGCWNDFKCTDPVPYICEKK</sequence>
<evidence type="ECO:0000313" key="4">
    <source>
        <dbReference type="Proteomes" id="UP000694523"/>
    </source>
</evidence>
<proteinExistence type="predicted"/>
<dbReference type="CDD" id="cd00037">
    <property type="entry name" value="CLECT"/>
    <property type="match status" value="1"/>
</dbReference>
<dbReference type="InterPro" id="IPR050111">
    <property type="entry name" value="C-type_lectin/snaclec_domain"/>
</dbReference>
<dbReference type="PROSITE" id="PS50041">
    <property type="entry name" value="C_TYPE_LECTIN_2"/>
    <property type="match status" value="1"/>
</dbReference>
<name>A0A8C6SIH2_9GOBI</name>
<feature type="domain" description="C-type lectin" evidence="2">
    <location>
        <begin position="65"/>
        <end position="127"/>
    </location>
</feature>
<reference evidence="3" key="2">
    <citation type="submission" date="2025-09" db="UniProtKB">
        <authorList>
            <consortium name="Ensembl"/>
        </authorList>
    </citation>
    <scope>IDENTIFICATION</scope>
</reference>
<dbReference type="Gene3D" id="3.10.100.10">
    <property type="entry name" value="Mannose-Binding Protein A, subunit A"/>
    <property type="match status" value="1"/>
</dbReference>
<dbReference type="InterPro" id="IPR018378">
    <property type="entry name" value="C-type_lectin_CS"/>
</dbReference>
<dbReference type="InterPro" id="IPR016186">
    <property type="entry name" value="C-type_lectin-like/link_sf"/>
</dbReference>
<dbReference type="SMART" id="SM00034">
    <property type="entry name" value="CLECT"/>
    <property type="match status" value="1"/>
</dbReference>
<dbReference type="PROSITE" id="PS00615">
    <property type="entry name" value="C_TYPE_LECTIN_1"/>
    <property type="match status" value="1"/>
</dbReference>
<dbReference type="Ensembl" id="ENSNMLT00000006671.1">
    <property type="protein sequence ID" value="ENSNMLP00000005817.1"/>
    <property type="gene ID" value="ENSNMLG00000004276.1"/>
</dbReference>
<dbReference type="InterPro" id="IPR001304">
    <property type="entry name" value="C-type_lectin-like"/>
</dbReference>
<evidence type="ECO:0000259" key="2">
    <source>
        <dbReference type="PROSITE" id="PS50041"/>
    </source>
</evidence>
<evidence type="ECO:0000256" key="1">
    <source>
        <dbReference type="ARBA" id="ARBA00023157"/>
    </source>
</evidence>
<dbReference type="SUPFAM" id="SSF56436">
    <property type="entry name" value="C-type lectin-like"/>
    <property type="match status" value="1"/>
</dbReference>
<dbReference type="PANTHER" id="PTHR22803">
    <property type="entry name" value="MANNOSE, PHOSPHOLIPASE, LECTIN RECEPTOR RELATED"/>
    <property type="match status" value="1"/>
</dbReference>
<keyword evidence="1" id="KW-1015">Disulfide bond</keyword>
<reference evidence="3" key="1">
    <citation type="submission" date="2025-08" db="UniProtKB">
        <authorList>
            <consortium name="Ensembl"/>
        </authorList>
    </citation>
    <scope>IDENTIFICATION</scope>
</reference>
<protein>
    <recommendedName>
        <fullName evidence="2">C-type lectin domain-containing protein</fullName>
    </recommendedName>
</protein>
<accession>A0A8C6SIH2</accession>
<dbReference type="AlphaFoldDB" id="A0A8C6SIH2"/>